<evidence type="ECO:0000313" key="1">
    <source>
        <dbReference type="EMBL" id="AYD89678.1"/>
    </source>
</evidence>
<gene>
    <name evidence="1" type="ORF">D5R93_05765</name>
</gene>
<evidence type="ECO:0000313" key="2">
    <source>
        <dbReference type="Proteomes" id="UP000273001"/>
    </source>
</evidence>
<dbReference type="Proteomes" id="UP000273001">
    <property type="component" value="Chromosome"/>
</dbReference>
<protein>
    <submittedName>
        <fullName evidence="1">Phage portal protein</fullName>
    </submittedName>
</protein>
<name>A0ABM6Z3F1_9ACTO</name>
<organism evidence="1 2">
    <name type="scientific">Actinomyces lilanjuaniae</name>
    <dbReference type="NCBI Taxonomy" id="2321394"/>
    <lineage>
        <taxon>Bacteria</taxon>
        <taxon>Bacillati</taxon>
        <taxon>Actinomycetota</taxon>
        <taxon>Actinomycetes</taxon>
        <taxon>Actinomycetales</taxon>
        <taxon>Actinomycetaceae</taxon>
        <taxon>Actinomyces</taxon>
    </lineage>
</organism>
<dbReference type="EMBL" id="CP032514">
    <property type="protein sequence ID" value="AYD89678.1"/>
    <property type="molecule type" value="Genomic_DNA"/>
</dbReference>
<sequence>MTDPSRHEAVSAVLGEEAEAFRLVVRRLIDRGRRNRLRRRYYEGEEVARNIGIAVPEDLEALMPVVGWPAKAVNTVARRLRLRGFAVPGQGGLVTEVQDVLDANAWAVGARQVHTAALRDGVCFVAVTAGDASRGEPAAVLTPYTATDASGLWDQRRHCLEYALTVDERNEYGGVLGMSWWTAESRVEVTRDSTTAPWRAERLWHAFGRVPVVALAYAPTPGRPFGTSRITRPVMRLTDHAARTLLRLEVASEFFSAPQRYLLGADMEAFEDEAGELRPGWEAVIGHLLVASRPTRNETTGEVSEVNPVAGQFTQGSMEPHTGELRAVATMFASETSIPLNYLGIVQDNPASADAIKAAEADLVSVAEDAQNDFTDAWAQVAALAVQAARGTTVVPDDMAGLRPVWHDPSTPTRASQAQSVMELVSAGVLPATSEVTYELLGFDRPTVSRLMVEAAQARTTSLVQSLAEGAAQVSTTARDIVEDRGTDAEAVTSTTGGEE</sequence>
<dbReference type="InterPro" id="IPR021145">
    <property type="entry name" value="Portal_protein_SPP1_Gp6-like"/>
</dbReference>
<accession>A0ABM6Z3F1</accession>
<dbReference type="RefSeq" id="WP_120204295.1">
    <property type="nucleotide sequence ID" value="NZ_CP032514.1"/>
</dbReference>
<proteinExistence type="predicted"/>
<dbReference type="Pfam" id="PF05133">
    <property type="entry name" value="SPP1_portal"/>
    <property type="match status" value="1"/>
</dbReference>
<reference evidence="1 2" key="1">
    <citation type="submission" date="2018-09" db="EMBL/GenBank/DDBJ databases">
        <authorList>
            <person name="Li J."/>
        </authorList>
    </citation>
    <scope>NUCLEOTIDE SEQUENCE [LARGE SCALE GENOMIC DNA]</scope>
    <source>
        <strain evidence="1 2">2129</strain>
    </source>
</reference>
<keyword evidence="2" id="KW-1185">Reference proteome</keyword>